<dbReference type="EMBL" id="JAMZFW010000004">
    <property type="protein sequence ID" value="MCP1101695.1"/>
    <property type="molecule type" value="Genomic_DNA"/>
</dbReference>
<name>A0ABT1E780_9FIRM</name>
<evidence type="ECO:0000256" key="10">
    <source>
        <dbReference type="ARBA" id="ARBA00023316"/>
    </source>
</evidence>
<keyword evidence="9" id="KW-0472">Membrane</keyword>
<dbReference type="InterPro" id="IPR005311">
    <property type="entry name" value="PBP_dimer"/>
</dbReference>
<reference evidence="13 14" key="1">
    <citation type="journal article" date="2022" name="Genome Biol. Evol.">
        <title>Host diet, physiology and behaviors set the stage for Lachnospiraceae cladogenesis.</title>
        <authorList>
            <person name="Vera-Ponce De Leon A."/>
            <person name="Schneider M."/>
            <person name="Jahnes B.C."/>
            <person name="Sadowski V."/>
            <person name="Camuy-Velez L.A."/>
            <person name="Duan J."/>
            <person name="Sabree Z.L."/>
        </authorList>
    </citation>
    <scope>NUCLEOTIDE SEQUENCE [LARGE SCALE GENOMIC DNA]</scope>
    <source>
        <strain evidence="13 14">PAL113</strain>
    </source>
</reference>
<dbReference type="RefSeq" id="WP_262065478.1">
    <property type="nucleotide sequence ID" value="NZ_JAMXOD010000004.1"/>
</dbReference>
<dbReference type="SUPFAM" id="SSF56601">
    <property type="entry name" value="beta-lactamase/transpeptidase-like"/>
    <property type="match status" value="1"/>
</dbReference>
<keyword evidence="8" id="KW-1133">Transmembrane helix</keyword>
<evidence type="ECO:0000256" key="8">
    <source>
        <dbReference type="ARBA" id="ARBA00022989"/>
    </source>
</evidence>
<evidence type="ECO:0000313" key="13">
    <source>
        <dbReference type="EMBL" id="MCP1101695.1"/>
    </source>
</evidence>
<organism evidence="13 14">
    <name type="scientific">Aequitasia blattaphilus</name>
    <dbReference type="NCBI Taxonomy" id="2949332"/>
    <lineage>
        <taxon>Bacteria</taxon>
        <taxon>Bacillati</taxon>
        <taxon>Bacillota</taxon>
        <taxon>Clostridia</taxon>
        <taxon>Lachnospirales</taxon>
        <taxon>Lachnospiraceae</taxon>
        <taxon>Aequitasia</taxon>
    </lineage>
</organism>
<dbReference type="Gene3D" id="3.40.710.10">
    <property type="entry name" value="DD-peptidase/beta-lactamase superfamily"/>
    <property type="match status" value="1"/>
</dbReference>
<comment type="similarity">
    <text evidence="3">Belongs to the transpeptidase family.</text>
</comment>
<evidence type="ECO:0000256" key="2">
    <source>
        <dbReference type="ARBA" id="ARBA00004236"/>
    </source>
</evidence>
<evidence type="ECO:0000256" key="3">
    <source>
        <dbReference type="ARBA" id="ARBA00007171"/>
    </source>
</evidence>
<dbReference type="Pfam" id="PF00905">
    <property type="entry name" value="Transpeptidase"/>
    <property type="match status" value="1"/>
</dbReference>
<dbReference type="Gene3D" id="3.30.1390.30">
    <property type="entry name" value="Penicillin-binding protein 2a, domain 3"/>
    <property type="match status" value="1"/>
</dbReference>
<dbReference type="InterPro" id="IPR050515">
    <property type="entry name" value="Beta-lactam/transpept"/>
</dbReference>
<evidence type="ECO:0000259" key="11">
    <source>
        <dbReference type="Pfam" id="PF00905"/>
    </source>
</evidence>
<dbReference type="InterPro" id="IPR012338">
    <property type="entry name" value="Beta-lactam/transpept-like"/>
</dbReference>
<dbReference type="Gene3D" id="3.90.1310.10">
    <property type="entry name" value="Penicillin-binding protein 2a (Domain 2)"/>
    <property type="match status" value="2"/>
</dbReference>
<evidence type="ECO:0000256" key="7">
    <source>
        <dbReference type="ARBA" id="ARBA00022984"/>
    </source>
</evidence>
<comment type="caution">
    <text evidence="13">The sequence shown here is derived from an EMBL/GenBank/DDBJ whole genome shotgun (WGS) entry which is preliminary data.</text>
</comment>
<comment type="subcellular location">
    <subcellularLocation>
        <location evidence="2">Cell membrane</location>
    </subcellularLocation>
    <subcellularLocation>
        <location evidence="1">Membrane</location>
        <topology evidence="1">Single-pass membrane protein</topology>
    </subcellularLocation>
</comment>
<dbReference type="PANTHER" id="PTHR30627:SF2">
    <property type="entry name" value="PEPTIDOGLYCAN D,D-TRANSPEPTIDASE MRDA"/>
    <property type="match status" value="1"/>
</dbReference>
<dbReference type="InterPro" id="IPR036138">
    <property type="entry name" value="PBP_dimer_sf"/>
</dbReference>
<dbReference type="PANTHER" id="PTHR30627">
    <property type="entry name" value="PEPTIDOGLYCAN D,D-TRANSPEPTIDASE"/>
    <property type="match status" value="1"/>
</dbReference>
<dbReference type="InterPro" id="IPR001460">
    <property type="entry name" value="PCN-bd_Tpept"/>
</dbReference>
<protein>
    <submittedName>
        <fullName evidence="13">Penicillin-binding transpeptidase domain-containing protein</fullName>
    </submittedName>
</protein>
<evidence type="ECO:0000256" key="6">
    <source>
        <dbReference type="ARBA" id="ARBA00022960"/>
    </source>
</evidence>
<feature type="domain" description="Penicillin-binding protein dimerisation" evidence="12">
    <location>
        <begin position="42"/>
        <end position="298"/>
    </location>
</feature>
<feature type="domain" description="Penicillin-binding protein transpeptidase" evidence="11">
    <location>
        <begin position="588"/>
        <end position="926"/>
    </location>
</feature>
<gene>
    <name evidence="13" type="ORF">NK125_04605</name>
</gene>
<keyword evidence="10" id="KW-0961">Cell wall biogenesis/degradation</keyword>
<evidence type="ECO:0000256" key="9">
    <source>
        <dbReference type="ARBA" id="ARBA00023136"/>
    </source>
</evidence>
<keyword evidence="4" id="KW-1003">Cell membrane</keyword>
<evidence type="ECO:0000256" key="1">
    <source>
        <dbReference type="ARBA" id="ARBA00004167"/>
    </source>
</evidence>
<dbReference type="Pfam" id="PF03717">
    <property type="entry name" value="PBP_dimer"/>
    <property type="match status" value="1"/>
</dbReference>
<dbReference type="SUPFAM" id="SSF56519">
    <property type="entry name" value="Penicillin binding protein dimerisation domain"/>
    <property type="match status" value="1"/>
</dbReference>
<evidence type="ECO:0000259" key="12">
    <source>
        <dbReference type="Pfam" id="PF03717"/>
    </source>
</evidence>
<sequence>MIIIIICILFSILLGRIFNLQIINGQGYSDDYKLQILKTKRVQGTRGNIYDRNGKLLAYSELSYSVTIEDNGESSNEEINKVITSVIQIVERNGDSMVNDFGIFLDQDNVYQFVAQDETQRLRFIADIYGLTTIDKLTTEQQNSTAEEMMDYLCTDKSYGYGINTKKLEKTEVLKLVTIRYAIALHSFEKYIEITMAEDVSDETVADIMENLSSLQGIDIKEDSLRRYTDSETMAFLIGYTGHISTDEYNSLSKEEKKNYSLTDIVGKSGLEQKMDSYLQGEKVENKIYVNNVGKVIDAESEKEPKAGNDLYLSIDADLQRVAYHVLEQELAGIIVSKLTNVLDFDRSNLESSKDIPIPIGDVYNALIANEVLNIRHFTSDDAGVKEKEVQGIFDVKKAQVLETVSGILNDPSSGTYNEQSKEIQGYLSYIVNNMLTSADQVIQAKSIDTEDETYLAWLDGSINIHTYLNYLISKNWIDSSKLNVSQDQTAKYSDSTELYEGMSNYIRTELNTDHGFDKLVYESLIRSGEVSGSQLALILYEQGVLPADEGTVEALNNGSLTSNDFFVAKITNLELTPGQLALEPCTGSFVMTDTNTGKVLACVSYPGYDNNRLANTMDSTYYNKLVNDKAKPFYNNATQEATAPGSTYKPIAAIAGLSEGVVTTDTIVACDGVYKKVEPNIRCWIYPGSHGNQDITSALANSCNEFFNEIGYRLSLKGNGLSINDGTENATGDETETYYSSTLGTNKLETYANKFGLGEPSGIEISETEPHVSTEMSVPSAIGQGTNNFTTSQLAKYTTTLANGGVLYDLSVLNKVVDQKGEIVESFDAVEKNRVTDIASESWGVVQNGMRRVVTEGLSTVFSPLEANGIAVSGKSGTAQQSDEHADHALFIGFAPSDTPQIAFATRIANGYTSTYTAEVASDILRYYYQIASEEEILTKSAKDLSTTSTAQRD</sequence>
<accession>A0ABT1E780</accession>
<keyword evidence="14" id="KW-1185">Reference proteome</keyword>
<keyword evidence="5" id="KW-0812">Transmembrane</keyword>
<dbReference type="Proteomes" id="UP001523566">
    <property type="component" value="Unassembled WGS sequence"/>
</dbReference>
<keyword evidence="6" id="KW-0133">Cell shape</keyword>
<proteinExistence type="inferred from homology"/>
<evidence type="ECO:0000256" key="4">
    <source>
        <dbReference type="ARBA" id="ARBA00022475"/>
    </source>
</evidence>
<evidence type="ECO:0000313" key="14">
    <source>
        <dbReference type="Proteomes" id="UP001523566"/>
    </source>
</evidence>
<keyword evidence="7" id="KW-0573">Peptidoglycan synthesis</keyword>
<evidence type="ECO:0000256" key="5">
    <source>
        <dbReference type="ARBA" id="ARBA00022692"/>
    </source>
</evidence>